<reference evidence="2" key="1">
    <citation type="submission" date="2020-11" db="EMBL/GenBank/DDBJ databases">
        <authorList>
            <person name="Tran Van P."/>
        </authorList>
    </citation>
    <scope>NUCLEOTIDE SEQUENCE</scope>
</reference>
<feature type="region of interest" description="Disordered" evidence="1">
    <location>
        <begin position="285"/>
        <end position="319"/>
    </location>
</feature>
<dbReference type="PANTHER" id="PTHR21261">
    <property type="entry name" value="BEAT PROTEIN"/>
    <property type="match status" value="1"/>
</dbReference>
<evidence type="ECO:0008006" key="3">
    <source>
        <dbReference type="Google" id="ProtNLM"/>
    </source>
</evidence>
<dbReference type="AlphaFoldDB" id="A0A7R9E894"/>
<gene>
    <name evidence="2" type="ORF">TMSB3V08_LOCUS5687</name>
</gene>
<dbReference type="PANTHER" id="PTHR21261:SF8">
    <property type="entry name" value="BEATEN PATH IA, ISOFORM B-RELATED"/>
    <property type="match status" value="1"/>
</dbReference>
<protein>
    <recommendedName>
        <fullName evidence="3">Ig-like domain-containing protein</fullName>
    </recommendedName>
</protein>
<evidence type="ECO:0000313" key="2">
    <source>
        <dbReference type="EMBL" id="CAD7428897.1"/>
    </source>
</evidence>
<organism evidence="2">
    <name type="scientific">Timema monikensis</name>
    <dbReference type="NCBI Taxonomy" id="170555"/>
    <lineage>
        <taxon>Eukaryota</taxon>
        <taxon>Metazoa</taxon>
        <taxon>Ecdysozoa</taxon>
        <taxon>Arthropoda</taxon>
        <taxon>Hexapoda</taxon>
        <taxon>Insecta</taxon>
        <taxon>Pterygota</taxon>
        <taxon>Neoptera</taxon>
        <taxon>Polyneoptera</taxon>
        <taxon>Phasmatodea</taxon>
        <taxon>Timematodea</taxon>
        <taxon>Timematoidea</taxon>
        <taxon>Timematidae</taxon>
        <taxon>Timema</taxon>
    </lineage>
</organism>
<accession>A0A7R9E894</accession>
<proteinExistence type="predicted"/>
<sequence>MVQRDYAVLACLEDCFMVQRDYTVLACLEDCIKVQRDYAVLACLEGRIRKIKCNATQVTLRNVQLSVSGKYSCEVSADAPSFHTALVTGEMDVVGEFCCQVLSVLSRRTGLHFVFSRRTCVESVLSGRTYVRPVLSRRTCVQSMLSGRTCVQSMLSKLPAVQSVFSCPEVPIDRPVITGVRPRYKPGEVLHGNCSSSWSRPAARLAWFINGEQAPVSTLVAHPPLKEPGGDKELSVLGLRILLTHAHFPSGRLKIRCTGSLAHLYWQSTENSVEVDRPRGVAAAALQTDKPPPGHLDMDLPGEAQTRRGQPPASFRKSSSPREYLVCGLVPIDGVCQVKLPQRFHPKQAPTLEMNSNQEQTKRHRSIGCGLLDNQEIRIKACFGIKAM</sequence>
<evidence type="ECO:0000256" key="1">
    <source>
        <dbReference type="SAM" id="MobiDB-lite"/>
    </source>
</evidence>
<name>A0A7R9E894_9NEOP</name>
<dbReference type="EMBL" id="OB793894">
    <property type="protein sequence ID" value="CAD7428897.1"/>
    <property type="molecule type" value="Genomic_DNA"/>
</dbReference>